<accession>A0A7W9NG08</accession>
<feature type="domain" description="Teneurin-like YD-shell" evidence="4">
    <location>
        <begin position="1052"/>
        <end position="1131"/>
    </location>
</feature>
<evidence type="ECO:0000259" key="4">
    <source>
        <dbReference type="Pfam" id="PF25023"/>
    </source>
</evidence>
<feature type="domain" description="DUF6531" evidence="3">
    <location>
        <begin position="161"/>
        <end position="232"/>
    </location>
</feature>
<dbReference type="NCBIfam" id="TIGR03696">
    <property type="entry name" value="Rhs_assc_core"/>
    <property type="match status" value="1"/>
</dbReference>
<evidence type="ECO:0000313" key="6">
    <source>
        <dbReference type="Proteomes" id="UP000585638"/>
    </source>
</evidence>
<dbReference type="PANTHER" id="PTHR32305:SF15">
    <property type="entry name" value="PROTEIN RHSA-RELATED"/>
    <property type="match status" value="1"/>
</dbReference>
<keyword evidence="6" id="KW-1185">Reference proteome</keyword>
<evidence type="ECO:0000256" key="1">
    <source>
        <dbReference type="ARBA" id="ARBA00022737"/>
    </source>
</evidence>
<sequence>MSKVSVHPDHLRSSGGTLSEFGGKLAEGGQKLETAGQSLVSHASGDRSGIGAVVAKLFGRGVQITGKVFSEGGRVVEGAGKRLHTTANLYEEADHNGAGLLKKLLHPGAKGDIDPHGGGARQSTRVGAGGGRRGGRTARAHVGDNPRAHAVQDSGRTKTKDPVDLATGEVLLTQTDLELPGILPLVLSRTHLSSYRVGRCFGSTWASTLDQRLEIDEQGAVFIAADGVLLVYPSPPADGSATWALEGPRWPLHRTGGGYVITQPESGQSLHFTDAGVLVAVTDRAGNRIDISHDTNGAPAQITHSGGYRLTVDTLDGVITAFHMADATIARFGYDDQHHLVEVVNASGLPLRFAYDTDGRLTEWVDRNGMSYRYHYDNAGRCTATEGAGGQLNAHLEFDRENLITTATDSLGHVTRYHLNDAQQVVMTADPLGGQTISEWDRYDRLLSRTDPLGHTTRYEYSDAGDLVRVTRPDGTQTVAEYNDMHLPLTFVDADGAVWRREYDTVGNLVAVTDPAGAVTHYGYDDQHRLVSMTDPLGATTHIECNSAGLPVSVTDPIGATIRYEHNDFGQVTAIIDPAGAIIRLDWSTDGNLLTRTHPDGATERWDYDGEGNEIAYTDALGQVTRTEYAGFDLPVAETDPTGARIEFSYDTELRLISLTNPAGLVWRYEYDPAGNLVTETDFNGRTLTYRHDAAGRLIARINALGQITVYTHDPLGRVLQRQAVDGIASFSYDSAGRLVRATTPDSDLVLARDSCGRVTSETCNGLSVTTSFDSLGRRVRRVTPSGAVSDWSYDAAGQPLALGWHGHELEFGYDRAGREVSRRFGTVSLIQTWDASSRLHTQALTVPDLTRRQQRLLQRRAYTYRSDGAITNVVDQLAGVRSFTLDPLGRATAVTTPDHTEQYGYDLSGNIADPTRSHTGTLTRIAGASRAEYDAQGRVTARHTRTLSGQVHTWRYMWNSEDRLIAATTPDGTEWRYLYDAIGRRVAKRRLASDGSIAEQTVFAWDGLTLAEQSHSSGHITTWDYQPGTFTPVTQSDRVGPRDAPQEWIDQRFYAIVTDTIGTPTELVDANGDLAWRQVTTLWGAPLSAIGQRGYCPLRFPGQYYDPETGLHYNHFRYYNPDDGTYATSDPLGLDGGPNPHGYVPNPTGWLDPLGLAPCRVKQLKRDLGRAGMSVRKYDLVHVPEILDEYGRPIYGRSRADGAGNPVLGPRGRPLIEITDLGLASRNEAVATVFHEAYHIESFKRHGHGGTEDAAEAYGQKMLAKFLRRTRGR</sequence>
<reference evidence="5 6" key="1">
    <citation type="submission" date="2020-08" db="EMBL/GenBank/DDBJ databases">
        <title>Sequencing the genomes of 1000 actinobacteria strains.</title>
        <authorList>
            <person name="Klenk H.-P."/>
        </authorList>
    </citation>
    <scope>NUCLEOTIDE SEQUENCE [LARGE SCALE GENOMIC DNA]</scope>
    <source>
        <strain evidence="5 6">DSM 43851</strain>
    </source>
</reference>
<dbReference type="PANTHER" id="PTHR32305">
    <property type="match status" value="1"/>
</dbReference>
<dbReference type="NCBIfam" id="TIGR01643">
    <property type="entry name" value="YD_repeat_2x"/>
    <property type="match status" value="15"/>
</dbReference>
<dbReference type="RefSeq" id="WP_184860165.1">
    <property type="nucleotide sequence ID" value="NZ_BAAAWY010000042.1"/>
</dbReference>
<dbReference type="Pfam" id="PF25023">
    <property type="entry name" value="TEN_YD-shell"/>
    <property type="match status" value="1"/>
</dbReference>
<dbReference type="Pfam" id="PF20148">
    <property type="entry name" value="DUF6531"/>
    <property type="match status" value="1"/>
</dbReference>
<organism evidence="5 6">
    <name type="scientific">Kutzneria kofuensis</name>
    <dbReference type="NCBI Taxonomy" id="103725"/>
    <lineage>
        <taxon>Bacteria</taxon>
        <taxon>Bacillati</taxon>
        <taxon>Actinomycetota</taxon>
        <taxon>Actinomycetes</taxon>
        <taxon>Pseudonocardiales</taxon>
        <taxon>Pseudonocardiaceae</taxon>
        <taxon>Kutzneria</taxon>
    </lineage>
</organism>
<name>A0A7W9NG08_9PSEU</name>
<dbReference type="EMBL" id="JACHIR010000001">
    <property type="protein sequence ID" value="MBB5890603.1"/>
    <property type="molecule type" value="Genomic_DNA"/>
</dbReference>
<dbReference type="Proteomes" id="UP000585638">
    <property type="component" value="Unassembled WGS sequence"/>
</dbReference>
<feature type="compositionally biased region" description="Basic and acidic residues" evidence="2">
    <location>
        <begin position="1"/>
        <end position="12"/>
    </location>
</feature>
<dbReference type="Pfam" id="PF05593">
    <property type="entry name" value="RHS_repeat"/>
    <property type="match status" value="8"/>
</dbReference>
<proteinExistence type="predicted"/>
<dbReference type="InterPro" id="IPR056823">
    <property type="entry name" value="TEN-like_YD-shell"/>
</dbReference>
<evidence type="ECO:0000259" key="3">
    <source>
        <dbReference type="Pfam" id="PF20148"/>
    </source>
</evidence>
<dbReference type="InterPro" id="IPR045351">
    <property type="entry name" value="DUF6531"/>
</dbReference>
<dbReference type="InterPro" id="IPR031325">
    <property type="entry name" value="RHS_repeat"/>
</dbReference>
<dbReference type="InterPro" id="IPR050708">
    <property type="entry name" value="T6SS_VgrG/RHS"/>
</dbReference>
<feature type="region of interest" description="Disordered" evidence="2">
    <location>
        <begin position="112"/>
        <end position="141"/>
    </location>
</feature>
<gene>
    <name evidence="5" type="ORF">BJ998_001799</name>
</gene>
<dbReference type="AlphaFoldDB" id="A0A7W9NG08"/>
<dbReference type="InterPro" id="IPR006530">
    <property type="entry name" value="YD"/>
</dbReference>
<dbReference type="Gene3D" id="2.180.10.10">
    <property type="entry name" value="RHS repeat-associated core"/>
    <property type="match status" value="5"/>
</dbReference>
<comment type="caution">
    <text evidence="5">The sequence shown here is derived from an EMBL/GenBank/DDBJ whole genome shotgun (WGS) entry which is preliminary data.</text>
</comment>
<dbReference type="SUPFAM" id="SSF69322">
    <property type="entry name" value="Tricorn protease domain 2"/>
    <property type="match status" value="1"/>
</dbReference>
<feature type="region of interest" description="Disordered" evidence="2">
    <location>
        <begin position="1"/>
        <end position="24"/>
    </location>
</feature>
<evidence type="ECO:0000313" key="5">
    <source>
        <dbReference type="EMBL" id="MBB5890603.1"/>
    </source>
</evidence>
<dbReference type="InterPro" id="IPR022385">
    <property type="entry name" value="Rhs_assc_core"/>
</dbReference>
<evidence type="ECO:0000256" key="2">
    <source>
        <dbReference type="SAM" id="MobiDB-lite"/>
    </source>
</evidence>
<keyword evidence="1" id="KW-0677">Repeat</keyword>
<protein>
    <submittedName>
        <fullName evidence="5">RHS repeat-associated protein</fullName>
    </submittedName>
</protein>